<keyword evidence="8" id="KW-1185">Reference proteome</keyword>
<dbReference type="OrthoDB" id="6612291at2759"/>
<dbReference type="InterPro" id="IPR036259">
    <property type="entry name" value="MFS_trans_sf"/>
</dbReference>
<evidence type="ECO:0000313" key="7">
    <source>
        <dbReference type="EMBL" id="KAF0748804.1"/>
    </source>
</evidence>
<dbReference type="EMBL" id="VUJU01006339">
    <property type="protein sequence ID" value="KAF0748804.1"/>
    <property type="molecule type" value="Genomic_DNA"/>
</dbReference>
<keyword evidence="4 5" id="KW-0472">Membrane</keyword>
<feature type="transmembrane region" description="Helical" evidence="5">
    <location>
        <begin position="399"/>
        <end position="426"/>
    </location>
</feature>
<feature type="transmembrane region" description="Helical" evidence="5">
    <location>
        <begin position="370"/>
        <end position="393"/>
    </location>
</feature>
<dbReference type="InterPro" id="IPR050549">
    <property type="entry name" value="MFS_Trehalose_Transporter"/>
</dbReference>
<dbReference type="Gene3D" id="1.20.1250.20">
    <property type="entry name" value="MFS general substrate transporter like domains"/>
    <property type="match status" value="1"/>
</dbReference>
<evidence type="ECO:0000256" key="2">
    <source>
        <dbReference type="ARBA" id="ARBA00022692"/>
    </source>
</evidence>
<evidence type="ECO:0000256" key="4">
    <source>
        <dbReference type="ARBA" id="ARBA00023136"/>
    </source>
</evidence>
<feature type="transmembrane region" description="Helical" evidence="5">
    <location>
        <begin position="438"/>
        <end position="455"/>
    </location>
</feature>
<evidence type="ECO:0000259" key="6">
    <source>
        <dbReference type="PROSITE" id="PS50850"/>
    </source>
</evidence>
<feature type="transmembrane region" description="Helical" evidence="5">
    <location>
        <begin position="51"/>
        <end position="72"/>
    </location>
</feature>
<keyword evidence="2 5" id="KW-0812">Transmembrane</keyword>
<keyword evidence="3 5" id="KW-1133">Transmembrane helix</keyword>
<comment type="subcellular location">
    <subcellularLocation>
        <location evidence="1">Membrane</location>
        <topology evidence="1">Multi-pass membrane protein</topology>
    </subcellularLocation>
</comment>
<comment type="caution">
    <text evidence="7">The sequence shown here is derived from an EMBL/GenBank/DDBJ whole genome shotgun (WGS) entry which is preliminary data.</text>
</comment>
<dbReference type="InterPro" id="IPR005828">
    <property type="entry name" value="MFS_sugar_transport-like"/>
</dbReference>
<dbReference type="PANTHER" id="PTHR48021:SF39">
    <property type="entry name" value="MAJOR FACILITATOR SUPERFAMILY (MFS) PROFILE DOMAIN-CONTAINING PROTEIN"/>
    <property type="match status" value="1"/>
</dbReference>
<accession>A0A6G0Y3Z4</accession>
<evidence type="ECO:0000256" key="3">
    <source>
        <dbReference type="ARBA" id="ARBA00022989"/>
    </source>
</evidence>
<name>A0A6G0Y3Z4_APHCR</name>
<feature type="transmembrane region" description="Helical" evidence="5">
    <location>
        <begin position="312"/>
        <end position="337"/>
    </location>
</feature>
<feature type="transmembrane region" description="Helical" evidence="5">
    <location>
        <begin position="92"/>
        <end position="114"/>
    </location>
</feature>
<feature type="transmembrane region" description="Helical" evidence="5">
    <location>
        <begin position="343"/>
        <end position="363"/>
    </location>
</feature>
<evidence type="ECO:0000256" key="5">
    <source>
        <dbReference type="SAM" id="Phobius"/>
    </source>
</evidence>
<gene>
    <name evidence="7" type="ORF">FWK35_00027751</name>
</gene>
<dbReference type="PANTHER" id="PTHR48021">
    <property type="match status" value="1"/>
</dbReference>
<dbReference type="SUPFAM" id="SSF103473">
    <property type="entry name" value="MFS general substrate transporter"/>
    <property type="match status" value="1"/>
</dbReference>
<organism evidence="7 8">
    <name type="scientific">Aphis craccivora</name>
    <name type="common">Cowpea aphid</name>
    <dbReference type="NCBI Taxonomy" id="307492"/>
    <lineage>
        <taxon>Eukaryota</taxon>
        <taxon>Metazoa</taxon>
        <taxon>Ecdysozoa</taxon>
        <taxon>Arthropoda</taxon>
        <taxon>Hexapoda</taxon>
        <taxon>Insecta</taxon>
        <taxon>Pterygota</taxon>
        <taxon>Neoptera</taxon>
        <taxon>Paraneoptera</taxon>
        <taxon>Hemiptera</taxon>
        <taxon>Sternorrhyncha</taxon>
        <taxon>Aphidomorpha</taxon>
        <taxon>Aphidoidea</taxon>
        <taxon>Aphididae</taxon>
        <taxon>Aphidini</taxon>
        <taxon>Aphis</taxon>
        <taxon>Aphis</taxon>
    </lineage>
</organism>
<dbReference type="GO" id="GO:0022857">
    <property type="term" value="F:transmembrane transporter activity"/>
    <property type="evidence" value="ECO:0007669"/>
    <property type="project" value="InterPro"/>
</dbReference>
<dbReference type="PROSITE" id="PS50850">
    <property type="entry name" value="MFS"/>
    <property type="match status" value="1"/>
</dbReference>
<sequence length="505" mass="57699">MTVKELFESHIDQISSQLNQTIPTNNMDENIKNYQYDIKSTLAQCMAISGVWFLQIELGAVVMVSTIVIGALENNASKDVNEFLTMTSEEASWFASLLYLFTPLGNVLSSFLLDRLGHKKCMILTNIPCLLAHIMLYFAENIEILYASSILMALGMGFSNAPSLAYAGEVCEPKLRGALTSALNVFYYCGSIILTMLYSYNMQWRLTVLITTVFPILTIVILLTTPDSPMWLLAKGKHSKAHRNLSRLRGKVSYDKCEYEFQEMKNYFVLFDQTSISLTSRDIFIDHKENTNIWKQLLEPEVLRPLRLMTIYFFYMNLLSGLPLLPYLVAILNTFAAPVNVEWTISFSMFLSVIGSLMAVFLIRKLGKRFLTLFTLLVCSICYILIGLIGVYWKNTESWTSWTVLILFLITILVSSIGITPVSWTLVTEIFPAKCRNILCSICTGICFVITFFMTKYYPEFSILVEFYNVFTILGIFGLFGCLYFYFCLPETENKTLQEITEFFK</sequence>
<dbReference type="Pfam" id="PF00083">
    <property type="entry name" value="Sugar_tr"/>
    <property type="match status" value="1"/>
</dbReference>
<dbReference type="AlphaFoldDB" id="A0A6G0Y3Z4"/>
<proteinExistence type="predicted"/>
<feature type="transmembrane region" description="Helical" evidence="5">
    <location>
        <begin position="206"/>
        <end position="225"/>
    </location>
</feature>
<dbReference type="GO" id="GO:0016020">
    <property type="term" value="C:membrane"/>
    <property type="evidence" value="ECO:0007669"/>
    <property type="project" value="UniProtKB-SubCell"/>
</dbReference>
<feature type="domain" description="Major facilitator superfamily (MFS) profile" evidence="6">
    <location>
        <begin position="54"/>
        <end position="493"/>
    </location>
</feature>
<feature type="transmembrane region" description="Helical" evidence="5">
    <location>
        <begin position="179"/>
        <end position="200"/>
    </location>
</feature>
<protein>
    <submittedName>
        <fullName evidence="7">Facilitated trehalose transporter Tret1-like</fullName>
    </submittedName>
</protein>
<dbReference type="Proteomes" id="UP000478052">
    <property type="component" value="Unassembled WGS sequence"/>
</dbReference>
<reference evidence="7 8" key="1">
    <citation type="submission" date="2019-08" db="EMBL/GenBank/DDBJ databases">
        <title>Whole genome of Aphis craccivora.</title>
        <authorList>
            <person name="Voronova N.V."/>
            <person name="Shulinski R.S."/>
            <person name="Bandarenka Y.V."/>
            <person name="Zhorov D.G."/>
            <person name="Warner D."/>
        </authorList>
    </citation>
    <scope>NUCLEOTIDE SEQUENCE [LARGE SCALE GENOMIC DNA]</scope>
    <source>
        <strain evidence="7">180601</strain>
        <tissue evidence="7">Whole Body</tissue>
    </source>
</reference>
<evidence type="ECO:0000256" key="1">
    <source>
        <dbReference type="ARBA" id="ARBA00004141"/>
    </source>
</evidence>
<feature type="transmembrane region" description="Helical" evidence="5">
    <location>
        <begin position="121"/>
        <end position="139"/>
    </location>
</feature>
<evidence type="ECO:0000313" key="8">
    <source>
        <dbReference type="Proteomes" id="UP000478052"/>
    </source>
</evidence>
<dbReference type="InterPro" id="IPR020846">
    <property type="entry name" value="MFS_dom"/>
</dbReference>
<feature type="transmembrane region" description="Helical" evidence="5">
    <location>
        <begin position="145"/>
        <end position="167"/>
    </location>
</feature>
<feature type="transmembrane region" description="Helical" evidence="5">
    <location>
        <begin position="467"/>
        <end position="487"/>
    </location>
</feature>